<dbReference type="PROSITE" id="PS00644">
    <property type="entry name" value="COMPLEX1_51K_1"/>
    <property type="match status" value="1"/>
</dbReference>
<dbReference type="Pfam" id="PF10589">
    <property type="entry name" value="NADH_4Fe-4S"/>
    <property type="match status" value="1"/>
</dbReference>
<dbReference type="GO" id="GO:0008137">
    <property type="term" value="F:NADH dehydrogenase (ubiquinone) activity"/>
    <property type="evidence" value="ECO:0007669"/>
    <property type="project" value="InterPro"/>
</dbReference>
<dbReference type="Gene3D" id="1.10.10.1590">
    <property type="entry name" value="NADH-quinone oxidoreductase subunit E"/>
    <property type="match status" value="1"/>
</dbReference>
<name>A0A6J7ARE0_9ZZZZ</name>
<sequence>MSANDDTHFGEITALVRSFADVRGGLLPALHALQHHAGYIDRAHIPLLADVFNLSVAEVHGVITFYKDFRTEAPVGPLVQVCRGEACQARGADSIWAAAQGATQWAAVEVEEVFCVGNCALGPNLSVGGQLYPMRDEGDLERAVRVAVQGHAPATSETTGVGVAVYVPRDAAARSQGADHVAGALAASSDVRVVRTGSRGMLWLEPMIEVDTPDGRVAYGPVGVTDVPGLLAADALAAGDHPLRLGLVDNLPWMKAQQRVTFRRVGVVDPRSAEDYEAHGGMVGLRRALGMAPTDVVTEVTDSGLRGRGGAAFPAGIKLRTVLDTPSAEKFIIANADEGDSGSFADRMLMEGDPFLLIEGMVIAGWATGANDGYIYIRSEYPDAIESMHAACRAAEDHGWLGESVLGSGFAFRMHLRVGAGAYICGEETALMESIEGRRGVVRAKPPLPAIEGLWGKPTVINNVLTLAAMPTVLADGAAAYAALGHGRSRGTQVVQLAGNIAQGGIFEAPFGITVRELIEQFGGGTHSGRPLRAVQVGGPLGAYLSAEQLDLPIDYEAFNAAGALLGHGSIVVFDDTVDMAKMARFAMEFCAAESCGKCTPCRIGSTRGVELIDKIAAGIDRDANLELLEDLCEVMADASLCAMGGFTPLPVRSALTQFTADFTRPAGASA</sequence>
<dbReference type="InterPro" id="IPR041921">
    <property type="entry name" value="NuoE_N"/>
</dbReference>
<dbReference type="SUPFAM" id="SSF142019">
    <property type="entry name" value="Nqo1 FMN-binding domain-like"/>
    <property type="match status" value="1"/>
</dbReference>
<dbReference type="InterPro" id="IPR019575">
    <property type="entry name" value="Nuop51_4Fe4S-bd"/>
</dbReference>
<dbReference type="Gene3D" id="1.20.1440.230">
    <property type="entry name" value="NADH-ubiquinone oxidoreductase 51kDa subunit, iron-sulphur binding domain"/>
    <property type="match status" value="1"/>
</dbReference>
<dbReference type="SUPFAM" id="SSF140490">
    <property type="entry name" value="Nqo1C-terminal domain-like"/>
    <property type="match status" value="1"/>
</dbReference>
<keyword evidence="2" id="KW-0004">4Fe-4S</keyword>
<dbReference type="AlphaFoldDB" id="A0A6J7ARE0"/>
<dbReference type="GO" id="GO:0046872">
    <property type="term" value="F:metal ion binding"/>
    <property type="evidence" value="ECO:0007669"/>
    <property type="project" value="UniProtKB-KW"/>
</dbReference>
<dbReference type="InterPro" id="IPR011538">
    <property type="entry name" value="Nuo51_FMN-bd"/>
</dbReference>
<dbReference type="EMBL" id="CAFAAV010000313">
    <property type="protein sequence ID" value="CAB4835494.1"/>
    <property type="molecule type" value="Genomic_DNA"/>
</dbReference>
<gene>
    <name evidence="7" type="ORF">UFOPK3099_02783</name>
</gene>
<protein>
    <submittedName>
        <fullName evidence="7">Unannotated protein</fullName>
    </submittedName>
</protein>
<proteinExistence type="inferred from homology"/>
<evidence type="ECO:0000313" key="7">
    <source>
        <dbReference type="EMBL" id="CAB4835494.1"/>
    </source>
</evidence>
<evidence type="ECO:0000256" key="4">
    <source>
        <dbReference type="ARBA" id="ARBA00023004"/>
    </source>
</evidence>
<dbReference type="SMART" id="SM00928">
    <property type="entry name" value="NADH_4Fe-4S"/>
    <property type="match status" value="1"/>
</dbReference>
<dbReference type="CDD" id="cd03063">
    <property type="entry name" value="TRX_Fd_FDH_beta"/>
    <property type="match status" value="1"/>
</dbReference>
<evidence type="ECO:0000259" key="6">
    <source>
        <dbReference type="SMART" id="SM00928"/>
    </source>
</evidence>
<comment type="similarity">
    <text evidence="1">Belongs to the complex I 51 kDa subunit family.</text>
</comment>
<feature type="domain" description="NADH-ubiquinone oxidoreductase 51kDa subunit iron-sulphur binding" evidence="6">
    <location>
        <begin position="581"/>
        <end position="626"/>
    </location>
</feature>
<dbReference type="PROSITE" id="PS00645">
    <property type="entry name" value="COMPLEX1_51K_2"/>
    <property type="match status" value="1"/>
</dbReference>
<organism evidence="7">
    <name type="scientific">freshwater metagenome</name>
    <dbReference type="NCBI Taxonomy" id="449393"/>
    <lineage>
        <taxon>unclassified sequences</taxon>
        <taxon>metagenomes</taxon>
        <taxon>ecological metagenomes</taxon>
    </lineage>
</organism>
<evidence type="ECO:0000256" key="2">
    <source>
        <dbReference type="ARBA" id="ARBA00022485"/>
    </source>
</evidence>
<dbReference type="Gene3D" id="6.10.250.1450">
    <property type="match status" value="1"/>
</dbReference>
<keyword evidence="4" id="KW-0408">Iron</keyword>
<dbReference type="GO" id="GO:0010181">
    <property type="term" value="F:FMN binding"/>
    <property type="evidence" value="ECO:0007669"/>
    <property type="project" value="InterPro"/>
</dbReference>
<dbReference type="PANTHER" id="PTHR43578">
    <property type="entry name" value="NADH-QUINONE OXIDOREDUCTASE SUBUNIT F"/>
    <property type="match status" value="1"/>
</dbReference>
<dbReference type="Gene3D" id="3.40.50.11540">
    <property type="entry name" value="NADH-ubiquinone oxidoreductase 51kDa subunit"/>
    <property type="match status" value="1"/>
</dbReference>
<evidence type="ECO:0000256" key="3">
    <source>
        <dbReference type="ARBA" id="ARBA00022723"/>
    </source>
</evidence>
<keyword evidence="3" id="KW-0479">Metal-binding</keyword>
<dbReference type="Gene3D" id="3.40.30.10">
    <property type="entry name" value="Glutaredoxin"/>
    <property type="match status" value="1"/>
</dbReference>
<reference evidence="7" key="1">
    <citation type="submission" date="2020-05" db="EMBL/GenBank/DDBJ databases">
        <authorList>
            <person name="Chiriac C."/>
            <person name="Salcher M."/>
            <person name="Ghai R."/>
            <person name="Kavagutti S V."/>
        </authorList>
    </citation>
    <scope>NUCLEOTIDE SEQUENCE</scope>
</reference>
<dbReference type="GO" id="GO:0051539">
    <property type="term" value="F:4 iron, 4 sulfur cluster binding"/>
    <property type="evidence" value="ECO:0007669"/>
    <property type="project" value="UniProtKB-KW"/>
</dbReference>
<dbReference type="Gene3D" id="3.10.20.600">
    <property type="match status" value="1"/>
</dbReference>
<dbReference type="InterPro" id="IPR037207">
    <property type="entry name" value="Nuop51_4Fe4S-bd_sf"/>
</dbReference>
<dbReference type="Pfam" id="PF01512">
    <property type="entry name" value="Complex1_51K"/>
    <property type="match status" value="1"/>
</dbReference>
<dbReference type="FunFam" id="3.40.50.11540:FF:000001">
    <property type="entry name" value="NADH dehydrogenase [ubiquinone] flavoprotein 1, mitochondrial"/>
    <property type="match status" value="1"/>
</dbReference>
<evidence type="ECO:0000256" key="5">
    <source>
        <dbReference type="ARBA" id="ARBA00023014"/>
    </source>
</evidence>
<evidence type="ECO:0000256" key="1">
    <source>
        <dbReference type="ARBA" id="ARBA00007523"/>
    </source>
</evidence>
<dbReference type="InterPro" id="IPR036249">
    <property type="entry name" value="Thioredoxin-like_sf"/>
</dbReference>
<dbReference type="Pfam" id="PF01257">
    <property type="entry name" value="2Fe-2S_thioredx"/>
    <property type="match status" value="1"/>
</dbReference>
<dbReference type="SUPFAM" id="SSF52833">
    <property type="entry name" value="Thioredoxin-like"/>
    <property type="match status" value="1"/>
</dbReference>
<keyword evidence="5" id="KW-0411">Iron-sulfur</keyword>
<dbReference type="SUPFAM" id="SSF142984">
    <property type="entry name" value="Nqo1 middle domain-like"/>
    <property type="match status" value="1"/>
</dbReference>
<dbReference type="InterPro" id="IPR037225">
    <property type="entry name" value="Nuo51_FMN-bd_sf"/>
</dbReference>
<dbReference type="PANTHER" id="PTHR43578:SF3">
    <property type="entry name" value="NADH-QUINONE OXIDOREDUCTASE SUBUNIT F"/>
    <property type="match status" value="1"/>
</dbReference>
<accession>A0A6J7ARE0</accession>
<dbReference type="InterPro" id="IPR001949">
    <property type="entry name" value="NADH-UbQ_OxRdtase_51kDa_CS"/>
</dbReference>